<keyword evidence="1" id="KW-0812">Transmembrane</keyword>
<organism evidence="2 3">
    <name type="scientific">Candidatus Rhabdochlamydia porcellionis</name>
    <dbReference type="NCBI Taxonomy" id="225148"/>
    <lineage>
        <taxon>Bacteria</taxon>
        <taxon>Pseudomonadati</taxon>
        <taxon>Chlamydiota</taxon>
        <taxon>Chlamydiia</taxon>
        <taxon>Parachlamydiales</taxon>
        <taxon>Candidatus Rhabdochlamydiaceae</taxon>
        <taxon>Candidatus Rhabdochlamydia</taxon>
    </lineage>
</organism>
<accession>A0ABX8Z182</accession>
<evidence type="ECO:0000313" key="2">
    <source>
        <dbReference type="EMBL" id="QZA59431.1"/>
    </source>
</evidence>
<sequence>MTNPVSSDLANHTPITNQTEQGTFAGKTWFSILKGDPSLPKEQRNLVRTINLFGLSLCLIGSVLLGITIPLSDDSISNSELMYSKYRDISSLRFPCLILGASALYFAKLTTTYLKKTNENQTEISPKLMHEIEEQVKKSMLSLQKSKSIQ</sequence>
<reference evidence="2 3" key="1">
    <citation type="submission" date="2020-01" db="EMBL/GenBank/DDBJ databases">
        <authorList>
            <person name="Sixt B."/>
            <person name="Schulz F."/>
            <person name="Kostanjsek R."/>
            <person name="Koestlbacher S."/>
            <person name="Collingro A."/>
            <person name="Toenshoff E."/>
            <person name="Horn M."/>
        </authorList>
    </citation>
    <scope>NUCLEOTIDE SEQUENCE [LARGE SCALE GENOMIC DNA]</scope>
    <source>
        <strain evidence="2 3">15C</strain>
    </source>
</reference>
<dbReference type="RefSeq" id="WP_194845811.1">
    <property type="nucleotide sequence ID" value="NZ_CP075585.1"/>
</dbReference>
<keyword evidence="1" id="KW-0472">Membrane</keyword>
<dbReference type="EMBL" id="CP075585">
    <property type="protein sequence ID" value="QZA59431.1"/>
    <property type="molecule type" value="Genomic_DNA"/>
</dbReference>
<evidence type="ECO:0000313" key="3">
    <source>
        <dbReference type="Proteomes" id="UP000822862"/>
    </source>
</evidence>
<keyword evidence="3" id="KW-1185">Reference proteome</keyword>
<reference evidence="2 3" key="2">
    <citation type="submission" date="2021-05" db="EMBL/GenBank/DDBJ databases">
        <title>Ecology and evolution of chlamydial symbionts of arthropods.</title>
        <authorList>
            <person name="Halter T."/>
            <person name="Sixt B.S."/>
            <person name="Toenshoff E.R."/>
            <person name="Koestlbacher S."/>
            <person name="Schulz F."/>
            <person name="Kostanjsek R."/>
            <person name="Collingro A."/>
            <person name="Hendrickx F."/>
            <person name="Horn M."/>
        </authorList>
    </citation>
    <scope>NUCLEOTIDE SEQUENCE [LARGE SCALE GENOMIC DNA]</scope>
    <source>
        <strain evidence="2 3">15C</strain>
    </source>
</reference>
<name>A0ABX8Z182_9BACT</name>
<protein>
    <recommendedName>
        <fullName evidence="4">Transmembrane protein 242</fullName>
    </recommendedName>
</protein>
<evidence type="ECO:0000256" key="1">
    <source>
        <dbReference type="SAM" id="Phobius"/>
    </source>
</evidence>
<dbReference type="Proteomes" id="UP000822862">
    <property type="component" value="Chromosome"/>
</dbReference>
<evidence type="ECO:0008006" key="4">
    <source>
        <dbReference type="Google" id="ProtNLM"/>
    </source>
</evidence>
<keyword evidence="1" id="KW-1133">Transmembrane helix</keyword>
<feature type="transmembrane region" description="Helical" evidence="1">
    <location>
        <begin position="89"/>
        <end position="107"/>
    </location>
</feature>
<gene>
    <name evidence="2" type="ORF">RHAB15C_0001319</name>
</gene>
<feature type="transmembrane region" description="Helical" evidence="1">
    <location>
        <begin position="50"/>
        <end position="69"/>
    </location>
</feature>
<proteinExistence type="predicted"/>